<comment type="caution">
    <text evidence="2">The sequence shown here is derived from an EMBL/GenBank/DDBJ whole genome shotgun (WGS) entry which is preliminary data.</text>
</comment>
<keyword evidence="3" id="KW-1185">Reference proteome</keyword>
<feature type="chain" id="PRO_5021484369" evidence="1">
    <location>
        <begin position="27"/>
        <end position="165"/>
    </location>
</feature>
<keyword evidence="1" id="KW-0732">Signal</keyword>
<feature type="signal peptide" evidence="1">
    <location>
        <begin position="1"/>
        <end position="26"/>
    </location>
</feature>
<protein>
    <submittedName>
        <fullName evidence="2">DUF4402 domain-containing protein</fullName>
    </submittedName>
</protein>
<sequence>MILLSKKTIGAIGAILAVATVSPAYAAAGNGTASVKILRAITVTKSSDLYFGKILPSASASTVAVAESGARTCGSGLGCYDTATSGGFHVVGTTGEVVSVSLDSATATLSDGASHSMTVNLATSTTALTLTGGAGDFKVAGTLNVGASQADGTYTGQYSVSVNYQ</sequence>
<proteinExistence type="predicted"/>
<accession>A0A502G561</accession>
<evidence type="ECO:0000256" key="1">
    <source>
        <dbReference type="SAM" id="SignalP"/>
    </source>
</evidence>
<dbReference type="OrthoDB" id="7584645at2"/>
<evidence type="ECO:0000313" key="2">
    <source>
        <dbReference type="EMBL" id="TPG56722.1"/>
    </source>
</evidence>
<dbReference type="AlphaFoldDB" id="A0A502G561"/>
<dbReference type="Pfam" id="PF14352">
    <property type="entry name" value="DUF4402"/>
    <property type="match status" value="1"/>
</dbReference>
<dbReference type="Proteomes" id="UP000319931">
    <property type="component" value="Unassembled WGS sequence"/>
</dbReference>
<gene>
    <name evidence="2" type="ORF">EAH76_02820</name>
</gene>
<dbReference type="InterPro" id="IPR025514">
    <property type="entry name" value="DUF4402"/>
</dbReference>
<reference evidence="2 3" key="1">
    <citation type="journal article" date="2019" name="Environ. Microbiol.">
        <title>Species interactions and distinct microbial communities in high Arctic permafrost affected cryosols are associated with the CH4 and CO2 gas fluxes.</title>
        <authorList>
            <person name="Altshuler I."/>
            <person name="Hamel J."/>
            <person name="Turney S."/>
            <person name="Magnuson E."/>
            <person name="Levesque R."/>
            <person name="Greer C."/>
            <person name="Whyte L.G."/>
        </authorList>
    </citation>
    <scope>NUCLEOTIDE SEQUENCE [LARGE SCALE GENOMIC DNA]</scope>
    <source>
        <strain evidence="2 3">E6.1</strain>
    </source>
</reference>
<name>A0A502G561_9SPHN</name>
<dbReference type="EMBL" id="RCZC01000001">
    <property type="protein sequence ID" value="TPG56722.1"/>
    <property type="molecule type" value="Genomic_DNA"/>
</dbReference>
<evidence type="ECO:0000313" key="3">
    <source>
        <dbReference type="Proteomes" id="UP000319931"/>
    </source>
</evidence>
<organism evidence="2 3">
    <name type="scientific">Sphingomonas glacialis</name>
    <dbReference type="NCBI Taxonomy" id="658225"/>
    <lineage>
        <taxon>Bacteria</taxon>
        <taxon>Pseudomonadati</taxon>
        <taxon>Pseudomonadota</taxon>
        <taxon>Alphaproteobacteria</taxon>
        <taxon>Sphingomonadales</taxon>
        <taxon>Sphingomonadaceae</taxon>
        <taxon>Sphingomonas</taxon>
    </lineage>
</organism>